<keyword evidence="3" id="KW-0560">Oxidoreductase</keyword>
<dbReference type="SUPFAM" id="SSF51430">
    <property type="entry name" value="NAD(P)-linked oxidoreductase"/>
    <property type="match status" value="1"/>
</dbReference>
<feature type="binding site" evidence="5">
    <location>
        <position position="111"/>
    </location>
    <ligand>
        <name>substrate</name>
    </ligand>
</feature>
<evidence type="ECO:0000256" key="2">
    <source>
        <dbReference type="ARBA" id="ARBA00022857"/>
    </source>
</evidence>
<dbReference type="Gene3D" id="3.20.20.100">
    <property type="entry name" value="NADP-dependent oxidoreductase domain"/>
    <property type="match status" value="1"/>
</dbReference>
<dbReference type="InterPro" id="IPR036812">
    <property type="entry name" value="NAD(P)_OxRdtase_dom_sf"/>
</dbReference>
<keyword evidence="2" id="KW-0521">NADP</keyword>
<evidence type="ECO:0000256" key="6">
    <source>
        <dbReference type="PIRSR" id="PIRSR000097-3"/>
    </source>
</evidence>
<evidence type="ECO:0000313" key="9">
    <source>
        <dbReference type="Proteomes" id="UP001302745"/>
    </source>
</evidence>
<evidence type="ECO:0000256" key="1">
    <source>
        <dbReference type="ARBA" id="ARBA00007905"/>
    </source>
</evidence>
<evidence type="ECO:0000256" key="3">
    <source>
        <dbReference type="ARBA" id="ARBA00023002"/>
    </source>
</evidence>
<dbReference type="Pfam" id="PF00248">
    <property type="entry name" value="Aldo_ket_red"/>
    <property type="match status" value="1"/>
</dbReference>
<keyword evidence="9" id="KW-1185">Reference proteome</keyword>
<dbReference type="PROSITE" id="PS00062">
    <property type="entry name" value="ALDOKETO_REDUCTASE_2"/>
    <property type="match status" value="1"/>
</dbReference>
<evidence type="ECO:0000256" key="5">
    <source>
        <dbReference type="PIRSR" id="PIRSR000097-2"/>
    </source>
</evidence>
<dbReference type="GO" id="GO:0016652">
    <property type="term" value="F:oxidoreductase activity, acting on NAD(P)H as acceptor"/>
    <property type="evidence" value="ECO:0007669"/>
    <property type="project" value="InterPro"/>
</dbReference>
<reference evidence="8" key="2">
    <citation type="submission" date="2023-05" db="EMBL/GenBank/DDBJ databases">
        <authorList>
            <consortium name="Lawrence Berkeley National Laboratory"/>
            <person name="Steindorff A."/>
            <person name="Hensen N."/>
            <person name="Bonometti L."/>
            <person name="Westerberg I."/>
            <person name="Brannstrom I.O."/>
            <person name="Guillou S."/>
            <person name="Cros-Aarteil S."/>
            <person name="Calhoun S."/>
            <person name="Haridas S."/>
            <person name="Kuo A."/>
            <person name="Mondo S."/>
            <person name="Pangilinan J."/>
            <person name="Riley R."/>
            <person name="Labutti K."/>
            <person name="Andreopoulos B."/>
            <person name="Lipzen A."/>
            <person name="Chen C."/>
            <person name="Yanf M."/>
            <person name="Daum C."/>
            <person name="Ng V."/>
            <person name="Clum A."/>
            <person name="Ohm R."/>
            <person name="Martin F."/>
            <person name="Silar P."/>
            <person name="Natvig D."/>
            <person name="Lalanne C."/>
            <person name="Gautier V."/>
            <person name="Ament-Velasquez S.L."/>
            <person name="Kruys A."/>
            <person name="Hutchinson M.I."/>
            <person name="Powell A.J."/>
            <person name="Barry K."/>
            <person name="Miller A.N."/>
            <person name="Grigoriev I.V."/>
            <person name="Debuchy R."/>
            <person name="Gladieux P."/>
            <person name="Thoren M.H."/>
            <person name="Johannesson H."/>
        </authorList>
    </citation>
    <scope>NUCLEOTIDE SEQUENCE</scope>
    <source>
        <strain evidence="8">CBS 538.74</strain>
    </source>
</reference>
<name>A0AAN6VRV2_9PEZI</name>
<proteinExistence type="inferred from homology"/>
<protein>
    <submittedName>
        <fullName evidence="8">NADP-dependent oxidoreductase domain-containing protein</fullName>
    </submittedName>
</protein>
<dbReference type="InterPro" id="IPR023210">
    <property type="entry name" value="NADP_OxRdtase_dom"/>
</dbReference>
<comment type="caution">
    <text evidence="8">The sequence shown here is derived from an EMBL/GenBank/DDBJ whole genome shotgun (WGS) entry which is preliminary data.</text>
</comment>
<reference evidence="8" key="1">
    <citation type="journal article" date="2023" name="Mol. Phylogenet. Evol.">
        <title>Genome-scale phylogeny and comparative genomics of the fungal order Sordariales.</title>
        <authorList>
            <person name="Hensen N."/>
            <person name="Bonometti L."/>
            <person name="Westerberg I."/>
            <person name="Brannstrom I.O."/>
            <person name="Guillou S."/>
            <person name="Cros-Aarteil S."/>
            <person name="Calhoun S."/>
            <person name="Haridas S."/>
            <person name="Kuo A."/>
            <person name="Mondo S."/>
            <person name="Pangilinan J."/>
            <person name="Riley R."/>
            <person name="LaButti K."/>
            <person name="Andreopoulos B."/>
            <person name="Lipzen A."/>
            <person name="Chen C."/>
            <person name="Yan M."/>
            <person name="Daum C."/>
            <person name="Ng V."/>
            <person name="Clum A."/>
            <person name="Steindorff A."/>
            <person name="Ohm R.A."/>
            <person name="Martin F."/>
            <person name="Silar P."/>
            <person name="Natvig D.O."/>
            <person name="Lalanne C."/>
            <person name="Gautier V."/>
            <person name="Ament-Velasquez S.L."/>
            <person name="Kruys A."/>
            <person name="Hutchinson M.I."/>
            <person name="Powell A.J."/>
            <person name="Barry K."/>
            <person name="Miller A.N."/>
            <person name="Grigoriev I.V."/>
            <person name="Debuchy R."/>
            <person name="Gladieux P."/>
            <person name="Hiltunen Thoren M."/>
            <person name="Johannesson H."/>
        </authorList>
    </citation>
    <scope>NUCLEOTIDE SEQUENCE</scope>
    <source>
        <strain evidence="8">CBS 538.74</strain>
    </source>
</reference>
<evidence type="ECO:0000256" key="4">
    <source>
        <dbReference type="PIRSR" id="PIRSR000097-1"/>
    </source>
</evidence>
<feature type="domain" description="NADP-dependent oxidoreductase" evidence="7">
    <location>
        <begin position="14"/>
        <end position="269"/>
    </location>
</feature>
<feature type="active site" description="Proton donor" evidence="4">
    <location>
        <position position="56"/>
    </location>
</feature>
<dbReference type="PANTHER" id="PTHR43827:SF3">
    <property type="entry name" value="NADP-DEPENDENT OXIDOREDUCTASE DOMAIN-CONTAINING PROTEIN"/>
    <property type="match status" value="1"/>
</dbReference>
<accession>A0AAN6VRV2</accession>
<comment type="similarity">
    <text evidence="1">Belongs to the aldo/keto reductase family.</text>
</comment>
<gene>
    <name evidence="8" type="ORF">C8A00DRAFT_30966</name>
</gene>
<feature type="site" description="Lowers pKa of active site Tyr" evidence="6">
    <location>
        <position position="81"/>
    </location>
</feature>
<dbReference type="PRINTS" id="PR00069">
    <property type="entry name" value="ALDKETRDTASE"/>
</dbReference>
<dbReference type="Proteomes" id="UP001302745">
    <property type="component" value="Unassembled WGS sequence"/>
</dbReference>
<dbReference type="EMBL" id="MU856873">
    <property type="protein sequence ID" value="KAK4156154.1"/>
    <property type="molecule type" value="Genomic_DNA"/>
</dbReference>
<dbReference type="PANTHER" id="PTHR43827">
    <property type="entry name" value="2,5-DIKETO-D-GLUCONIC ACID REDUCTASE"/>
    <property type="match status" value="1"/>
</dbReference>
<dbReference type="InterPro" id="IPR044494">
    <property type="entry name" value="AKR3C2/3"/>
</dbReference>
<dbReference type="PIRSF" id="PIRSF000097">
    <property type="entry name" value="AKR"/>
    <property type="match status" value="1"/>
</dbReference>
<dbReference type="InterPro" id="IPR018170">
    <property type="entry name" value="Aldo/ket_reductase_CS"/>
</dbReference>
<organism evidence="8 9">
    <name type="scientific">Chaetomidium leptoderma</name>
    <dbReference type="NCBI Taxonomy" id="669021"/>
    <lineage>
        <taxon>Eukaryota</taxon>
        <taxon>Fungi</taxon>
        <taxon>Dikarya</taxon>
        <taxon>Ascomycota</taxon>
        <taxon>Pezizomycotina</taxon>
        <taxon>Sordariomycetes</taxon>
        <taxon>Sordariomycetidae</taxon>
        <taxon>Sordariales</taxon>
        <taxon>Chaetomiaceae</taxon>
        <taxon>Chaetomidium</taxon>
    </lineage>
</organism>
<evidence type="ECO:0000259" key="7">
    <source>
        <dbReference type="Pfam" id="PF00248"/>
    </source>
</evidence>
<dbReference type="AlphaFoldDB" id="A0AAN6VRV2"/>
<evidence type="ECO:0000313" key="8">
    <source>
        <dbReference type="EMBL" id="KAK4156154.1"/>
    </source>
</evidence>
<dbReference type="FunFam" id="3.20.20.100:FF:000002">
    <property type="entry name" value="2,5-diketo-D-gluconic acid reductase A"/>
    <property type="match status" value="1"/>
</dbReference>
<dbReference type="GO" id="GO:0016616">
    <property type="term" value="F:oxidoreductase activity, acting on the CH-OH group of donors, NAD or NADP as acceptor"/>
    <property type="evidence" value="ECO:0007669"/>
    <property type="project" value="UniProtKB-ARBA"/>
</dbReference>
<sequence length="289" mass="32043">MEWPALPLKDGNLLGFGTGTAWYKHDPSDPPNPELVKVLKAALFKGFVHIDTADSYGTEREVGTAIKESGIPRDKLFITTKVLDGWRDVPAALRKSLERLQLHYVDLYLLHNPYVIPTTEDLQNAWKGLEAVKAAGLARSIGVSNFQRQHLEAVLEVGTEVPALNQLELHPYLQRADDFVPWMRENGVEVSSFKTLSPITVAAGGPLDPVLTSIASNHKTAVSTVLLSWAIGHNIVPITTTSSSARMDEYIAAIALKLSAKEEEEITQVGLQHHFRWWGKKFFGQDDRS</sequence>
<dbReference type="InterPro" id="IPR020471">
    <property type="entry name" value="AKR"/>
</dbReference>
<dbReference type="CDD" id="cd19120">
    <property type="entry name" value="AKR_AKR3C2-3"/>
    <property type="match status" value="1"/>
</dbReference>